<evidence type="ECO:0000256" key="8">
    <source>
        <dbReference type="SAM" id="Phobius"/>
    </source>
</evidence>
<organism evidence="9 10">
    <name type="scientific">Malurus cyaneus samueli</name>
    <dbReference type="NCBI Taxonomy" id="2593467"/>
    <lineage>
        <taxon>Eukaryota</taxon>
        <taxon>Metazoa</taxon>
        <taxon>Chordata</taxon>
        <taxon>Craniata</taxon>
        <taxon>Vertebrata</taxon>
        <taxon>Euteleostomi</taxon>
        <taxon>Archelosauria</taxon>
        <taxon>Archosauria</taxon>
        <taxon>Dinosauria</taxon>
        <taxon>Saurischia</taxon>
        <taxon>Theropoda</taxon>
        <taxon>Coelurosauria</taxon>
        <taxon>Aves</taxon>
        <taxon>Neognathae</taxon>
        <taxon>Neoaves</taxon>
        <taxon>Telluraves</taxon>
        <taxon>Australaves</taxon>
        <taxon>Passeriformes</taxon>
        <taxon>Meliphagoidea</taxon>
        <taxon>Maluridae</taxon>
        <taxon>Malurus</taxon>
    </lineage>
</organism>
<evidence type="ECO:0000256" key="5">
    <source>
        <dbReference type="ARBA" id="ARBA00023136"/>
    </source>
</evidence>
<keyword evidence="4" id="KW-0297">G-protein coupled receptor</keyword>
<evidence type="ECO:0000256" key="4">
    <source>
        <dbReference type="ARBA" id="ARBA00023040"/>
    </source>
</evidence>
<dbReference type="SUPFAM" id="SSF81321">
    <property type="entry name" value="Family A G protein-coupled receptor-like"/>
    <property type="match status" value="1"/>
</dbReference>
<keyword evidence="7" id="KW-0807">Transducer</keyword>
<keyword evidence="5 8" id="KW-0472">Membrane</keyword>
<evidence type="ECO:0000313" key="10">
    <source>
        <dbReference type="Proteomes" id="UP000694560"/>
    </source>
</evidence>
<dbReference type="Ensembl" id="ENSMCST00000009460.1">
    <property type="protein sequence ID" value="ENSMCSP00000009231.1"/>
    <property type="gene ID" value="ENSMCSG00000006548.1"/>
</dbReference>
<proteinExistence type="predicted"/>
<dbReference type="GO" id="GO:0004930">
    <property type="term" value="F:G protein-coupled receptor activity"/>
    <property type="evidence" value="ECO:0007669"/>
    <property type="project" value="UniProtKB-KW"/>
</dbReference>
<keyword evidence="10" id="KW-1185">Reference proteome</keyword>
<evidence type="ECO:0000256" key="7">
    <source>
        <dbReference type="ARBA" id="ARBA00023224"/>
    </source>
</evidence>
<feature type="transmembrane region" description="Helical" evidence="8">
    <location>
        <begin position="166"/>
        <end position="190"/>
    </location>
</feature>
<dbReference type="Proteomes" id="UP000694560">
    <property type="component" value="Unplaced"/>
</dbReference>
<evidence type="ECO:0000256" key="2">
    <source>
        <dbReference type="ARBA" id="ARBA00022692"/>
    </source>
</evidence>
<accession>A0A8C5TK72</accession>
<feature type="transmembrane region" description="Helical" evidence="8">
    <location>
        <begin position="121"/>
        <end position="146"/>
    </location>
</feature>
<feature type="transmembrane region" description="Helical" evidence="8">
    <location>
        <begin position="265"/>
        <end position="285"/>
    </location>
</feature>
<dbReference type="AlphaFoldDB" id="A0A8C5TK72"/>
<feature type="transmembrane region" description="Helical" evidence="8">
    <location>
        <begin position="242"/>
        <end position="259"/>
    </location>
</feature>
<dbReference type="PANTHER" id="PTHR11334">
    <property type="entry name" value="MAS-RELATED G-PROTEIN COUPLED RECEPTOR"/>
    <property type="match status" value="1"/>
</dbReference>
<comment type="subcellular location">
    <subcellularLocation>
        <location evidence="1">Membrane</location>
        <topology evidence="1">Multi-pass membrane protein</topology>
    </subcellularLocation>
</comment>
<feature type="transmembrane region" description="Helical" evidence="8">
    <location>
        <begin position="202"/>
        <end position="221"/>
    </location>
</feature>
<reference evidence="9" key="1">
    <citation type="submission" date="2025-08" db="UniProtKB">
        <authorList>
            <consortium name="Ensembl"/>
        </authorList>
    </citation>
    <scope>IDENTIFICATION</scope>
</reference>
<evidence type="ECO:0000256" key="3">
    <source>
        <dbReference type="ARBA" id="ARBA00022989"/>
    </source>
</evidence>
<evidence type="ECO:0000256" key="6">
    <source>
        <dbReference type="ARBA" id="ARBA00023170"/>
    </source>
</evidence>
<evidence type="ECO:0000313" key="9">
    <source>
        <dbReference type="Ensembl" id="ENSMCSP00000009231.1"/>
    </source>
</evidence>
<evidence type="ECO:0000256" key="1">
    <source>
        <dbReference type="ARBA" id="ARBA00004141"/>
    </source>
</evidence>
<feature type="transmembrane region" description="Helical" evidence="8">
    <location>
        <begin position="58"/>
        <end position="79"/>
    </location>
</feature>
<feature type="transmembrane region" description="Helical" evidence="8">
    <location>
        <begin position="86"/>
        <end position="109"/>
    </location>
</feature>
<dbReference type="GO" id="GO:0005886">
    <property type="term" value="C:plasma membrane"/>
    <property type="evidence" value="ECO:0007669"/>
    <property type="project" value="TreeGrafter"/>
</dbReference>
<keyword evidence="3 8" id="KW-1133">Transmembrane helix</keyword>
<reference evidence="9" key="2">
    <citation type="submission" date="2025-09" db="UniProtKB">
        <authorList>
            <consortium name="Ensembl"/>
        </authorList>
    </citation>
    <scope>IDENTIFICATION</scope>
</reference>
<dbReference type="OrthoDB" id="9216325at2759"/>
<dbReference type="PANTHER" id="PTHR11334:SF68">
    <property type="entry name" value="G-PROTEIN COUPLED RECEPTORS FAMILY 1 PROFILE DOMAIN-CONTAINING PROTEIN-RELATED"/>
    <property type="match status" value="1"/>
</dbReference>
<keyword evidence="2 8" id="KW-0812">Transmembrane</keyword>
<keyword evidence="6" id="KW-0675">Receptor</keyword>
<sequence>AGGNCRGCFGFGQGSNHDTPIGHTDGSLLVLCVVRLYNRILAIITITTDVTNVAIHSVTLLVCLCALFGNGAVLCLLSLKRTNRRIFALAVIDFLFLLFTVPCALLLLVEDVSCSPIVPLGYLSFVLQLSVFSQYWVLFCLTGFAITTAIKKLCKLLCHCILPRRLLWVLWDIENWAFFVLITVIPTVTFLCPSHEQQQCRAAFISIFTVILLLSAAPMVISTTIKFIKVKFGSQQQKPKRRNIAVCLMVTFSLILTLWNFLQQFGYIAVSSQVVLLLACIYSSIKPLICFLVGRCWRPCSVGSLRESLQRVFDEQKPNTSHRNAVTTDMVV</sequence>
<dbReference type="InterPro" id="IPR026234">
    <property type="entry name" value="MRGPCRFAMILY"/>
</dbReference>
<name>A0A8C5TK72_9PASS</name>
<protein>
    <recommendedName>
        <fullName evidence="11">G-protein coupled receptors family 1 profile domain-containing protein</fullName>
    </recommendedName>
</protein>
<evidence type="ECO:0008006" key="11">
    <source>
        <dbReference type="Google" id="ProtNLM"/>
    </source>
</evidence>
<dbReference type="Gene3D" id="1.20.1070.10">
    <property type="entry name" value="Rhodopsin 7-helix transmembrane proteins"/>
    <property type="match status" value="1"/>
</dbReference>